<reference evidence="14 16" key="2">
    <citation type="submission" date="2016-10" db="EMBL/GenBank/DDBJ databases">
        <authorList>
            <person name="Varghese N."/>
            <person name="Submissions S."/>
        </authorList>
    </citation>
    <scope>NUCLEOTIDE SEQUENCE [LARGE SCALE GENOMIC DNA]</scope>
    <source>
        <strain evidence="14 16">DSM 22150</strain>
    </source>
</reference>
<evidence type="ECO:0000313" key="13">
    <source>
        <dbReference type="EMBL" id="CZQ86708.1"/>
    </source>
</evidence>
<dbReference type="PANTHER" id="PTHR30182:SF12">
    <property type="entry name" value="L-SERINE DEHYDRATASE, BETA CHAIN-RELATED"/>
    <property type="match status" value="1"/>
</dbReference>
<comment type="cofactor">
    <cofactor evidence="1">
        <name>[4Fe-4S] cluster</name>
        <dbReference type="ChEBI" id="CHEBI:49883"/>
    </cofactor>
</comment>
<dbReference type="AlphaFoldDB" id="A0A143YE49"/>
<dbReference type="GO" id="GO:0051539">
    <property type="term" value="F:4 iron, 4 sulfur cluster binding"/>
    <property type="evidence" value="ECO:0007669"/>
    <property type="project" value="UniProtKB-UniRule"/>
</dbReference>
<evidence type="ECO:0000256" key="3">
    <source>
        <dbReference type="ARBA" id="ARBA00008636"/>
    </source>
</evidence>
<reference evidence="13 15" key="1">
    <citation type="submission" date="2016-02" db="EMBL/GenBank/DDBJ databases">
        <authorList>
            <person name="Wen L."/>
            <person name="He K."/>
            <person name="Yang H."/>
        </authorList>
    </citation>
    <scope>NUCLEOTIDE SEQUENCE [LARGE SCALE GENOMIC DNA]</scope>
    <source>
        <strain evidence="13">Trichococcus_R210</strain>
    </source>
</reference>
<keyword evidence="9 11" id="KW-0456">Lyase</keyword>
<dbReference type="SUPFAM" id="SSF143548">
    <property type="entry name" value="Serine metabolism enzymes domain"/>
    <property type="match status" value="1"/>
</dbReference>
<evidence type="ECO:0000313" key="16">
    <source>
        <dbReference type="Proteomes" id="UP000199280"/>
    </source>
</evidence>
<evidence type="ECO:0000256" key="11">
    <source>
        <dbReference type="PIRNR" id="PIRNR036692"/>
    </source>
</evidence>
<dbReference type="InterPro" id="IPR029009">
    <property type="entry name" value="ASB_dom_sf"/>
</dbReference>
<dbReference type="STRING" id="640938.TR210_545"/>
<keyword evidence="16" id="KW-1185">Reference proteome</keyword>
<evidence type="ECO:0000313" key="15">
    <source>
        <dbReference type="Proteomes" id="UP000076878"/>
    </source>
</evidence>
<evidence type="ECO:0000256" key="9">
    <source>
        <dbReference type="ARBA" id="ARBA00023239"/>
    </source>
</evidence>
<feature type="domain" description="Serine dehydratase beta chain" evidence="12">
    <location>
        <begin position="16"/>
        <end position="116"/>
    </location>
</feature>
<dbReference type="EMBL" id="FNYT01000002">
    <property type="protein sequence ID" value="SEI62073.1"/>
    <property type="molecule type" value="Genomic_DNA"/>
</dbReference>
<keyword evidence="6 11" id="KW-0479">Metal-binding</keyword>
<keyword evidence="4 11" id="KW-0312">Gluconeogenesis</keyword>
<evidence type="ECO:0000256" key="1">
    <source>
        <dbReference type="ARBA" id="ARBA00001966"/>
    </source>
</evidence>
<keyword evidence="5 11" id="KW-0004">4Fe-4S</keyword>
<name>A0A143YE49_9LACT</name>
<evidence type="ECO:0000256" key="10">
    <source>
        <dbReference type="ARBA" id="ARBA00049406"/>
    </source>
</evidence>
<evidence type="ECO:0000256" key="6">
    <source>
        <dbReference type="ARBA" id="ARBA00022723"/>
    </source>
</evidence>
<protein>
    <recommendedName>
        <fullName evidence="11">L-serine deaminase</fullName>
    </recommendedName>
</protein>
<evidence type="ECO:0000313" key="14">
    <source>
        <dbReference type="EMBL" id="SEI62073.1"/>
    </source>
</evidence>
<dbReference type="UniPathway" id="UPA00138"/>
<dbReference type="Proteomes" id="UP000199280">
    <property type="component" value="Unassembled WGS sequence"/>
</dbReference>
<dbReference type="InterPro" id="IPR051318">
    <property type="entry name" value="Fe-S_L-Ser"/>
</dbReference>
<evidence type="ECO:0000256" key="2">
    <source>
        <dbReference type="ARBA" id="ARBA00004742"/>
    </source>
</evidence>
<gene>
    <name evidence="14" type="ORF">SAMN05216375_10221</name>
    <name evidence="13" type="ORF">TR210_545</name>
</gene>
<dbReference type="GO" id="GO:0006094">
    <property type="term" value="P:gluconeogenesis"/>
    <property type="evidence" value="ECO:0007669"/>
    <property type="project" value="UniProtKB-UniRule"/>
</dbReference>
<dbReference type="OrthoDB" id="9813137at2"/>
<dbReference type="InterPro" id="IPR005131">
    <property type="entry name" value="Ser_deHydtase_bsu"/>
</dbReference>
<dbReference type="GO" id="GO:0046872">
    <property type="term" value="F:metal ion binding"/>
    <property type="evidence" value="ECO:0007669"/>
    <property type="project" value="UniProtKB-UniRule"/>
</dbReference>
<keyword evidence="8 11" id="KW-0411">Iron-sulfur</keyword>
<accession>A0A143YE49</accession>
<dbReference type="EMBL" id="FJNB01000003">
    <property type="protein sequence ID" value="CZQ86708.1"/>
    <property type="molecule type" value="Genomic_DNA"/>
</dbReference>
<evidence type="ECO:0000256" key="5">
    <source>
        <dbReference type="ARBA" id="ARBA00022485"/>
    </source>
</evidence>
<dbReference type="GO" id="GO:0003941">
    <property type="term" value="F:L-serine ammonia-lyase activity"/>
    <property type="evidence" value="ECO:0007669"/>
    <property type="project" value="UniProtKB-UniRule"/>
</dbReference>
<evidence type="ECO:0000256" key="7">
    <source>
        <dbReference type="ARBA" id="ARBA00023004"/>
    </source>
</evidence>
<dbReference type="Gene3D" id="3.30.1330.90">
    <property type="entry name" value="D-3-phosphoglycerate dehydrogenase, domain 3"/>
    <property type="match status" value="1"/>
</dbReference>
<dbReference type="PIRSF" id="PIRSF036692">
    <property type="entry name" value="SDH_B"/>
    <property type="match status" value="1"/>
</dbReference>
<comment type="pathway">
    <text evidence="2 11">Carbohydrate biosynthesis; gluconeogenesis.</text>
</comment>
<keyword evidence="7 11" id="KW-0408">Iron</keyword>
<evidence type="ECO:0000259" key="12">
    <source>
        <dbReference type="Pfam" id="PF03315"/>
    </source>
</evidence>
<comment type="catalytic activity">
    <reaction evidence="10 11">
        <text>L-serine = pyruvate + NH4(+)</text>
        <dbReference type="Rhea" id="RHEA:19169"/>
        <dbReference type="ChEBI" id="CHEBI:15361"/>
        <dbReference type="ChEBI" id="CHEBI:28938"/>
        <dbReference type="ChEBI" id="CHEBI:33384"/>
        <dbReference type="EC" id="4.3.1.17"/>
    </reaction>
</comment>
<organism evidence="13 15">
    <name type="scientific">Trichococcus ilyis</name>
    <dbReference type="NCBI Taxonomy" id="640938"/>
    <lineage>
        <taxon>Bacteria</taxon>
        <taxon>Bacillati</taxon>
        <taxon>Bacillota</taxon>
        <taxon>Bacilli</taxon>
        <taxon>Lactobacillales</taxon>
        <taxon>Carnobacteriaceae</taxon>
        <taxon>Trichococcus</taxon>
    </lineage>
</organism>
<dbReference type="Proteomes" id="UP000076878">
    <property type="component" value="Unassembled WGS sequence"/>
</dbReference>
<sequence length="235" mass="26166">MNQSGKGISMGHTFRSIFDIIGPVMVGPSSSHTAGALALGRAAAQLFEVKPKKVTIHYYESFADTHLGHGTDFAIIGGILGFAADDPLIPQSLEMAESQKITVKFIEEIGDSPVGHPNTATMVLERDKKKLSVTGSSIGGGSIILNKVDIDNFSMRLDAHLPVYFIHQNTLQYHLYSEAEWQNYFAFKGYPLNDIRIFREKDTEWVILYLDTLPTKEMIYEINELPFIEKAILIS</sequence>
<proteinExistence type="inferred from homology"/>
<dbReference type="PANTHER" id="PTHR30182">
    <property type="entry name" value="L-SERINE DEHYDRATASE"/>
    <property type="match status" value="1"/>
</dbReference>
<dbReference type="RefSeq" id="WP_068621332.1">
    <property type="nucleotide sequence ID" value="NZ_FJNB01000003.1"/>
</dbReference>
<evidence type="ECO:0000256" key="8">
    <source>
        <dbReference type="ARBA" id="ARBA00023014"/>
    </source>
</evidence>
<comment type="similarity">
    <text evidence="3 11">Belongs to the iron-sulfur dependent L-serine dehydratase family.</text>
</comment>
<dbReference type="InterPro" id="IPR004643">
    <property type="entry name" value="Fe-S_L-Ser_bsu"/>
</dbReference>
<evidence type="ECO:0000256" key="4">
    <source>
        <dbReference type="ARBA" id="ARBA00022432"/>
    </source>
</evidence>
<dbReference type="Pfam" id="PF03315">
    <property type="entry name" value="SDH_beta"/>
    <property type="match status" value="1"/>
</dbReference>